<feature type="non-terminal residue" evidence="1">
    <location>
        <position position="1"/>
    </location>
</feature>
<evidence type="ECO:0000313" key="1">
    <source>
        <dbReference type="EMBL" id="SBS02865.1"/>
    </source>
</evidence>
<dbReference type="EMBL" id="HAEI01007674">
    <property type="protein sequence ID" value="SBS02865.1"/>
    <property type="molecule type" value="Transcribed_RNA"/>
</dbReference>
<proteinExistence type="predicted"/>
<reference evidence="1" key="2">
    <citation type="submission" date="2016-06" db="EMBL/GenBank/DDBJ databases">
        <title>The genome of a short-lived fish provides insights into sex chromosome evolution and the genetic control of aging.</title>
        <authorList>
            <person name="Reichwald K."/>
            <person name="Felder M."/>
            <person name="Petzold A."/>
            <person name="Koch P."/>
            <person name="Groth M."/>
            <person name="Platzer M."/>
        </authorList>
    </citation>
    <scope>NUCLEOTIDE SEQUENCE</scope>
    <source>
        <tissue evidence="1">Brain</tissue>
    </source>
</reference>
<sequence length="116" mass="13452">QPEREETRLPIWSGLQGRVFRPSGSRVSVHKHGDLISPTCPENVLRSQQWSWWRFVLLCWNCCTHGPDLDKWMKTEAFCTSSISNMSKLLRVSMRHRHVKPLHVVVGAASFLNQQQ</sequence>
<feature type="non-terminal residue" evidence="1">
    <location>
        <position position="116"/>
    </location>
</feature>
<gene>
    <name evidence="1" type="primary">Nfu_g_1_002267</name>
</gene>
<protein>
    <submittedName>
        <fullName evidence="1">Uncharacterized protein</fullName>
    </submittedName>
</protein>
<reference evidence="1" key="1">
    <citation type="submission" date="2016-05" db="EMBL/GenBank/DDBJ databases">
        <authorList>
            <person name="Lavstsen T."/>
            <person name="Jespersen J.S."/>
        </authorList>
    </citation>
    <scope>NUCLEOTIDE SEQUENCE</scope>
    <source>
        <tissue evidence="1">Brain</tissue>
    </source>
</reference>
<accession>A0A1A8R9X4</accession>
<organism evidence="1">
    <name type="scientific">Nothobranchius rachovii</name>
    <name type="common">bluefin notho</name>
    <dbReference type="NCBI Taxonomy" id="451742"/>
    <lineage>
        <taxon>Eukaryota</taxon>
        <taxon>Metazoa</taxon>
        <taxon>Chordata</taxon>
        <taxon>Craniata</taxon>
        <taxon>Vertebrata</taxon>
        <taxon>Euteleostomi</taxon>
        <taxon>Actinopterygii</taxon>
        <taxon>Neopterygii</taxon>
        <taxon>Teleostei</taxon>
        <taxon>Neoteleostei</taxon>
        <taxon>Acanthomorphata</taxon>
        <taxon>Ovalentaria</taxon>
        <taxon>Atherinomorphae</taxon>
        <taxon>Cyprinodontiformes</taxon>
        <taxon>Nothobranchiidae</taxon>
        <taxon>Nothobranchius</taxon>
    </lineage>
</organism>
<name>A0A1A8R9X4_9TELE</name>
<dbReference type="AlphaFoldDB" id="A0A1A8R9X4"/>